<accession>A0AA36IWJ2</accession>
<dbReference type="AlphaFoldDB" id="A0AA36IWJ2"/>
<evidence type="ECO:0000313" key="1">
    <source>
        <dbReference type="EMBL" id="CAJ1394074.1"/>
    </source>
</evidence>
<reference evidence="1" key="1">
    <citation type="submission" date="2023-08" db="EMBL/GenBank/DDBJ databases">
        <authorList>
            <person name="Chen Y."/>
            <person name="Shah S."/>
            <person name="Dougan E. K."/>
            <person name="Thang M."/>
            <person name="Chan C."/>
        </authorList>
    </citation>
    <scope>NUCLEOTIDE SEQUENCE</scope>
</reference>
<dbReference type="EMBL" id="CAUJNA010002744">
    <property type="protein sequence ID" value="CAJ1394074.1"/>
    <property type="molecule type" value="Genomic_DNA"/>
</dbReference>
<evidence type="ECO:0000313" key="2">
    <source>
        <dbReference type="Proteomes" id="UP001178507"/>
    </source>
</evidence>
<name>A0AA36IWJ2_9DINO</name>
<sequence>MPTSQTAETYIRMIGEGKASVAAVAQLARANLADFEAGAPASVAAFASLGNFGNCPQNEERDLHRWLSQLFSLKLSTYCVEAEVQVPNKTGLRKTAIPFLLPHEILHCLAESSSWQEIHRLFVTHLQCWQHIASLCERRKWRLFKIVPKHHYFQEMAQDLKRNLVNPNRAHACWYDESFLGYIKKIATACHSSSMIQSRFWQRYLLLLAMRFEDARRCSR</sequence>
<organism evidence="1 2">
    <name type="scientific">Effrenium voratum</name>
    <dbReference type="NCBI Taxonomy" id="2562239"/>
    <lineage>
        <taxon>Eukaryota</taxon>
        <taxon>Sar</taxon>
        <taxon>Alveolata</taxon>
        <taxon>Dinophyceae</taxon>
        <taxon>Suessiales</taxon>
        <taxon>Symbiodiniaceae</taxon>
        <taxon>Effrenium</taxon>
    </lineage>
</organism>
<dbReference type="Proteomes" id="UP001178507">
    <property type="component" value="Unassembled WGS sequence"/>
</dbReference>
<keyword evidence="2" id="KW-1185">Reference proteome</keyword>
<gene>
    <name evidence="1" type="ORF">EVOR1521_LOCUS18813</name>
</gene>
<comment type="caution">
    <text evidence="1">The sequence shown here is derived from an EMBL/GenBank/DDBJ whole genome shotgun (WGS) entry which is preliminary data.</text>
</comment>
<protein>
    <submittedName>
        <fullName evidence="1">Uncharacterized protein</fullName>
    </submittedName>
</protein>
<proteinExistence type="predicted"/>